<accession>A0A6J5LW86</accession>
<dbReference type="EMBL" id="LR796337">
    <property type="protein sequence ID" value="CAB4137383.1"/>
    <property type="molecule type" value="Genomic_DNA"/>
</dbReference>
<organism evidence="1">
    <name type="scientific">uncultured Caudovirales phage</name>
    <dbReference type="NCBI Taxonomy" id="2100421"/>
    <lineage>
        <taxon>Viruses</taxon>
        <taxon>Duplodnaviria</taxon>
        <taxon>Heunggongvirae</taxon>
        <taxon>Uroviricota</taxon>
        <taxon>Caudoviricetes</taxon>
        <taxon>Peduoviridae</taxon>
        <taxon>Maltschvirus</taxon>
        <taxon>Maltschvirus maltsch</taxon>
    </lineage>
</organism>
<proteinExistence type="predicted"/>
<reference evidence="1" key="1">
    <citation type="submission" date="2020-04" db="EMBL/GenBank/DDBJ databases">
        <authorList>
            <person name="Chiriac C."/>
            <person name="Salcher M."/>
            <person name="Ghai R."/>
            <person name="Kavagutti S V."/>
        </authorList>
    </citation>
    <scope>NUCLEOTIDE SEQUENCE</scope>
</reference>
<gene>
    <name evidence="1" type="ORF">UFOVP318_27</name>
</gene>
<protein>
    <submittedName>
        <fullName evidence="1">Uncharacterized protein</fullName>
    </submittedName>
</protein>
<name>A0A6J5LW86_9CAUD</name>
<sequence length="86" mass="10340">MRLKYETDGMPFIIHIFAEIEFPDCEHYPVRFSVECERVDAGHVEVIGRPMWSEQFYDLAQNALIRRFAESKEMQTFIDEYINKNF</sequence>
<evidence type="ECO:0000313" key="1">
    <source>
        <dbReference type="EMBL" id="CAB4137383.1"/>
    </source>
</evidence>